<evidence type="ECO:0000259" key="1">
    <source>
        <dbReference type="Pfam" id="PF21805"/>
    </source>
</evidence>
<reference evidence="2" key="1">
    <citation type="journal article" date="2020" name="mSystems">
        <title>Genome- and Community-Level Interaction Insights into Carbon Utilization and Element Cycling Functions of Hydrothermarchaeota in Hydrothermal Sediment.</title>
        <authorList>
            <person name="Zhou Z."/>
            <person name="Liu Y."/>
            <person name="Xu W."/>
            <person name="Pan J."/>
            <person name="Luo Z.H."/>
            <person name="Li M."/>
        </authorList>
    </citation>
    <scope>NUCLEOTIDE SEQUENCE [LARGE SCALE GENOMIC DNA]</scope>
    <source>
        <strain evidence="2">SpSt-1179</strain>
    </source>
</reference>
<dbReference type="EMBL" id="DSBT01000415">
    <property type="protein sequence ID" value="HDP79199.1"/>
    <property type="molecule type" value="Genomic_DNA"/>
</dbReference>
<sequence length="175" mass="19874">MPRLRRMLNDWNAQYIQSLMKQIETQSKTTLIKWVTDYSERVLLPLWLKYYPNDLRPKFAIIAARQWLSGQIKLPQAKKKILRCHDAARDAQNTPAAQAAARAIAQSASTIHSARHSIGLALYGALAVAYYTLGIEAHWEHLELCAAEECGRMLDALRSISVDDEPNPSNIDWKC</sequence>
<organism evidence="2">
    <name type="scientific">Mesotoga infera</name>
    <dbReference type="NCBI Taxonomy" id="1236046"/>
    <lineage>
        <taxon>Bacteria</taxon>
        <taxon>Thermotogati</taxon>
        <taxon>Thermotogota</taxon>
        <taxon>Thermotogae</taxon>
        <taxon>Kosmotogales</taxon>
        <taxon>Kosmotogaceae</taxon>
        <taxon>Mesotoga</taxon>
    </lineage>
</organism>
<dbReference type="AlphaFoldDB" id="A0A7C1GT31"/>
<protein>
    <recommendedName>
        <fullName evidence="1">Imm-5-like domain-containing protein</fullName>
    </recommendedName>
</protein>
<dbReference type="Pfam" id="PF21805">
    <property type="entry name" value="Imm5_like"/>
    <property type="match status" value="1"/>
</dbReference>
<evidence type="ECO:0000313" key="2">
    <source>
        <dbReference type="EMBL" id="HDP79199.1"/>
    </source>
</evidence>
<dbReference type="Proteomes" id="UP000886198">
    <property type="component" value="Unassembled WGS sequence"/>
</dbReference>
<proteinExistence type="predicted"/>
<name>A0A7C1GT31_9BACT</name>
<comment type="caution">
    <text evidence="2">The sequence shown here is derived from an EMBL/GenBank/DDBJ whole genome shotgun (WGS) entry which is preliminary data.</text>
</comment>
<dbReference type="InterPro" id="IPR048667">
    <property type="entry name" value="Imm5-like"/>
</dbReference>
<gene>
    <name evidence="2" type="ORF">ENN47_13690</name>
</gene>
<feature type="domain" description="Imm-5-like" evidence="1">
    <location>
        <begin position="22"/>
        <end position="149"/>
    </location>
</feature>
<accession>A0A7C1GT31</accession>